<dbReference type="Pfam" id="PF00122">
    <property type="entry name" value="E1-E2_ATPase"/>
    <property type="match status" value="1"/>
</dbReference>
<dbReference type="SFLD" id="SFLDF00027">
    <property type="entry name" value="p-type_atpase"/>
    <property type="match status" value="1"/>
</dbReference>
<comment type="caution">
    <text evidence="16">The sequence shown here is derived from an EMBL/GenBank/DDBJ whole genome shotgun (WGS) entry which is preliminary data.</text>
</comment>
<evidence type="ECO:0000313" key="17">
    <source>
        <dbReference type="Proteomes" id="UP000029096"/>
    </source>
</evidence>
<feature type="transmembrane region" description="Helical" evidence="13">
    <location>
        <begin position="40"/>
        <end position="60"/>
    </location>
</feature>
<evidence type="ECO:0000256" key="1">
    <source>
        <dbReference type="ARBA" id="ARBA00004651"/>
    </source>
</evidence>
<keyword evidence="7" id="KW-0187">Copper transport</keyword>
<evidence type="ECO:0000256" key="4">
    <source>
        <dbReference type="ARBA" id="ARBA00022692"/>
    </source>
</evidence>
<gene>
    <name evidence="16" type="ORF">BBOH_0281</name>
</gene>
<dbReference type="PROSITE" id="PS00154">
    <property type="entry name" value="ATPASE_E1_E2"/>
    <property type="match status" value="1"/>
</dbReference>
<dbReference type="SFLD" id="SFLDS00003">
    <property type="entry name" value="Haloacid_Dehalogenase"/>
    <property type="match status" value="1"/>
</dbReference>
<dbReference type="GO" id="GO:0043682">
    <property type="term" value="F:P-type divalent copper transporter activity"/>
    <property type="evidence" value="ECO:0007669"/>
    <property type="project" value="TreeGrafter"/>
</dbReference>
<proteinExistence type="inferred from homology"/>
<keyword evidence="17" id="KW-1185">Reference proteome</keyword>
<dbReference type="EMBL" id="JGYP01000001">
    <property type="protein sequence ID" value="KFI46809.1"/>
    <property type="molecule type" value="Genomic_DNA"/>
</dbReference>
<keyword evidence="4 13" id="KW-0812">Transmembrane</keyword>
<dbReference type="InterPro" id="IPR001757">
    <property type="entry name" value="P_typ_ATPase"/>
</dbReference>
<dbReference type="InterPro" id="IPR007029">
    <property type="entry name" value="YHS_dom"/>
</dbReference>
<dbReference type="InterPro" id="IPR018303">
    <property type="entry name" value="ATPase_P-typ_P_site"/>
</dbReference>
<dbReference type="AlphaFoldDB" id="A0A086ZJV9"/>
<dbReference type="Pfam" id="PF00702">
    <property type="entry name" value="Hydrolase"/>
    <property type="match status" value="1"/>
</dbReference>
<dbReference type="SUPFAM" id="SSF81653">
    <property type="entry name" value="Calcium ATPase, transduction domain A"/>
    <property type="match status" value="1"/>
</dbReference>
<evidence type="ECO:0000256" key="3">
    <source>
        <dbReference type="ARBA" id="ARBA00022475"/>
    </source>
</evidence>
<feature type="transmembrane region" description="Helical" evidence="13">
    <location>
        <begin position="649"/>
        <end position="671"/>
    </location>
</feature>
<feature type="transmembrane region" description="Helical" evidence="13">
    <location>
        <begin position="72"/>
        <end position="91"/>
    </location>
</feature>
<protein>
    <submittedName>
        <fullName evidence="16">Copper-exporting ATPase</fullName>
        <ecNumber evidence="16">3.6.3.53</ecNumber>
    </submittedName>
</protein>
<dbReference type="PANTHER" id="PTHR43520:SF8">
    <property type="entry name" value="P-TYPE CU(+) TRANSPORTER"/>
    <property type="match status" value="1"/>
</dbReference>
<dbReference type="Proteomes" id="UP000029096">
    <property type="component" value="Unassembled WGS sequence"/>
</dbReference>
<evidence type="ECO:0000256" key="7">
    <source>
        <dbReference type="ARBA" id="ARBA00022796"/>
    </source>
</evidence>
<feature type="region of interest" description="Disordered" evidence="14">
    <location>
        <begin position="712"/>
        <end position="780"/>
    </location>
</feature>
<evidence type="ECO:0000256" key="11">
    <source>
        <dbReference type="ARBA" id="ARBA00023008"/>
    </source>
</evidence>
<evidence type="ECO:0000256" key="13">
    <source>
        <dbReference type="RuleBase" id="RU362081"/>
    </source>
</evidence>
<comment type="similarity">
    <text evidence="2 13">Belongs to the cation transport ATPase (P-type) (TC 3.A.3) family. Type IB subfamily.</text>
</comment>
<dbReference type="EC" id="3.6.3.53" evidence="16"/>
<dbReference type="GO" id="GO:0055070">
    <property type="term" value="P:copper ion homeostasis"/>
    <property type="evidence" value="ECO:0007669"/>
    <property type="project" value="TreeGrafter"/>
</dbReference>
<dbReference type="CDD" id="cd02094">
    <property type="entry name" value="P-type_ATPase_Cu-like"/>
    <property type="match status" value="1"/>
</dbReference>
<dbReference type="NCBIfam" id="TIGR01511">
    <property type="entry name" value="ATPase-IB1_Cu"/>
    <property type="match status" value="1"/>
</dbReference>
<dbReference type="Gene3D" id="3.40.50.1000">
    <property type="entry name" value="HAD superfamily/HAD-like"/>
    <property type="match status" value="1"/>
</dbReference>
<dbReference type="RefSeq" id="WP_074428490.1">
    <property type="nucleotide sequence ID" value="NZ_JDUS01000001.1"/>
</dbReference>
<evidence type="ECO:0000256" key="5">
    <source>
        <dbReference type="ARBA" id="ARBA00022723"/>
    </source>
</evidence>
<dbReference type="InterPro" id="IPR044492">
    <property type="entry name" value="P_typ_ATPase_HD_dom"/>
</dbReference>
<dbReference type="Gene3D" id="3.40.1110.10">
    <property type="entry name" value="Calcium-transporting ATPase, cytoplasmic domain N"/>
    <property type="match status" value="1"/>
</dbReference>
<dbReference type="eggNOG" id="COG2217">
    <property type="taxonomic scope" value="Bacteria"/>
</dbReference>
<dbReference type="SUPFAM" id="SSF56784">
    <property type="entry name" value="HAD-like"/>
    <property type="match status" value="1"/>
</dbReference>
<dbReference type="GO" id="GO:0016491">
    <property type="term" value="F:oxidoreductase activity"/>
    <property type="evidence" value="ECO:0007669"/>
    <property type="project" value="InterPro"/>
</dbReference>
<dbReference type="NCBIfam" id="TIGR01494">
    <property type="entry name" value="ATPase_P-type"/>
    <property type="match status" value="2"/>
</dbReference>
<feature type="transmembrane region" description="Helical" evidence="13">
    <location>
        <begin position="292"/>
        <end position="314"/>
    </location>
</feature>
<evidence type="ECO:0000256" key="6">
    <source>
        <dbReference type="ARBA" id="ARBA00022741"/>
    </source>
</evidence>
<dbReference type="Gene3D" id="2.70.150.10">
    <property type="entry name" value="Calcium-transporting ATPase, cytoplasmic transduction domain A"/>
    <property type="match status" value="1"/>
</dbReference>
<dbReference type="SUPFAM" id="SSF47240">
    <property type="entry name" value="Ferritin-like"/>
    <property type="match status" value="1"/>
</dbReference>
<keyword evidence="8 13" id="KW-0067">ATP-binding</keyword>
<keyword evidence="7" id="KW-0406">Ion transport</keyword>
<dbReference type="PANTHER" id="PTHR43520">
    <property type="entry name" value="ATP7, ISOFORM B"/>
    <property type="match status" value="1"/>
</dbReference>
<keyword evidence="12 13" id="KW-0472">Membrane</keyword>
<dbReference type="InterPro" id="IPR023299">
    <property type="entry name" value="ATPase_P-typ_cyto_dom_N"/>
</dbReference>
<dbReference type="GO" id="GO:0005507">
    <property type="term" value="F:copper ion binding"/>
    <property type="evidence" value="ECO:0007669"/>
    <property type="project" value="TreeGrafter"/>
</dbReference>
<dbReference type="InterPro" id="IPR023298">
    <property type="entry name" value="ATPase_P-typ_TM_dom_sf"/>
</dbReference>
<keyword evidence="10 13" id="KW-1133">Transmembrane helix</keyword>
<dbReference type="PRINTS" id="PR00943">
    <property type="entry name" value="CUATPASE"/>
</dbReference>
<comment type="subcellular location">
    <subcellularLocation>
        <location evidence="1">Cell membrane</location>
        <topology evidence="1">Multi-pass membrane protein</topology>
    </subcellularLocation>
</comment>
<evidence type="ECO:0000256" key="8">
    <source>
        <dbReference type="ARBA" id="ARBA00022840"/>
    </source>
</evidence>
<organism evidence="16 17">
    <name type="scientific">Bifidobacterium bohemicum DSM 22767</name>
    <dbReference type="NCBI Taxonomy" id="1437606"/>
    <lineage>
        <taxon>Bacteria</taxon>
        <taxon>Bacillati</taxon>
        <taxon>Actinomycetota</taxon>
        <taxon>Actinomycetes</taxon>
        <taxon>Bifidobacteriales</taxon>
        <taxon>Bifidobacteriaceae</taxon>
        <taxon>Bifidobacterium</taxon>
    </lineage>
</organism>
<keyword evidence="5 13" id="KW-0479">Metal-binding</keyword>
<dbReference type="OrthoDB" id="7059309at2"/>
<dbReference type="SMART" id="SM00746">
    <property type="entry name" value="TRASH"/>
    <property type="match status" value="1"/>
</dbReference>
<dbReference type="InterPro" id="IPR011017">
    <property type="entry name" value="TRASH_dom"/>
</dbReference>
<feature type="compositionally biased region" description="Polar residues" evidence="14">
    <location>
        <begin position="744"/>
        <end position="758"/>
    </location>
</feature>
<evidence type="ECO:0000256" key="2">
    <source>
        <dbReference type="ARBA" id="ARBA00006024"/>
    </source>
</evidence>
<keyword evidence="16" id="KW-0378">Hydrolase</keyword>
<dbReference type="InterPro" id="IPR036412">
    <property type="entry name" value="HAD-like_sf"/>
</dbReference>
<keyword evidence="9" id="KW-1278">Translocase</keyword>
<keyword evidence="7" id="KW-0813">Transport</keyword>
<dbReference type="InterPro" id="IPR008250">
    <property type="entry name" value="ATPase_P-typ_transduc_dom_A_sf"/>
</dbReference>
<dbReference type="PRINTS" id="PR00119">
    <property type="entry name" value="CATATPASE"/>
</dbReference>
<evidence type="ECO:0000256" key="10">
    <source>
        <dbReference type="ARBA" id="ARBA00022989"/>
    </source>
</evidence>
<evidence type="ECO:0000259" key="15">
    <source>
        <dbReference type="SMART" id="SM00746"/>
    </source>
</evidence>
<dbReference type="Gene3D" id="1.10.620.20">
    <property type="entry name" value="Ribonucleotide Reductase, subunit A"/>
    <property type="match status" value="1"/>
</dbReference>
<keyword evidence="6 13" id="KW-0547">Nucleotide-binding</keyword>
<dbReference type="InterPro" id="IPR009078">
    <property type="entry name" value="Ferritin-like_SF"/>
</dbReference>
<dbReference type="Pfam" id="PF04945">
    <property type="entry name" value="YHS"/>
    <property type="match status" value="1"/>
</dbReference>
<evidence type="ECO:0000256" key="12">
    <source>
        <dbReference type="ARBA" id="ARBA00023136"/>
    </source>
</evidence>
<feature type="transmembrane region" description="Helical" evidence="13">
    <location>
        <begin position="320"/>
        <end position="347"/>
    </location>
</feature>
<dbReference type="InterPro" id="IPR059000">
    <property type="entry name" value="ATPase_P-type_domA"/>
</dbReference>
<dbReference type="GO" id="GO:0016887">
    <property type="term" value="F:ATP hydrolysis activity"/>
    <property type="evidence" value="ECO:0007669"/>
    <property type="project" value="InterPro"/>
</dbReference>
<keyword evidence="11" id="KW-0186">Copper</keyword>
<dbReference type="InterPro" id="IPR027256">
    <property type="entry name" value="P-typ_ATPase_IB"/>
</dbReference>
<dbReference type="NCBIfam" id="TIGR01525">
    <property type="entry name" value="ATPase-IB_hvy"/>
    <property type="match status" value="1"/>
</dbReference>
<name>A0A086ZJV9_9BIFI</name>
<accession>A0A086ZJV9</accession>
<dbReference type="InterPro" id="IPR012348">
    <property type="entry name" value="RNR-like"/>
</dbReference>
<keyword evidence="3 13" id="KW-1003">Cell membrane</keyword>
<dbReference type="STRING" id="1437606.BBOH_0281"/>
<evidence type="ECO:0000313" key="16">
    <source>
        <dbReference type="EMBL" id="KFI46809.1"/>
    </source>
</evidence>
<dbReference type="SUPFAM" id="SSF81665">
    <property type="entry name" value="Calcium ATPase, transmembrane domain M"/>
    <property type="match status" value="1"/>
</dbReference>
<dbReference type="GO" id="GO:0005886">
    <property type="term" value="C:plasma membrane"/>
    <property type="evidence" value="ECO:0007669"/>
    <property type="project" value="UniProtKB-SubCell"/>
</dbReference>
<sequence>MIETMKRTDEALQNARTANLADDDGDSERRREIKALIRRLVVAVVFTVPVFVFAMFGMWLRTFVPMGVIDFMTNPWVQLALITPVMFYSGWPIHRTGWLALVHRSPEMNSLVALGTAASYGYSLAVTAVPELLPAMAREPYYESVGTIISLMLVGQLLEARARLGTGESIRALIGLKPRTARVVRDGTEVAIDAEKVKPGDIVVIRPGEKLPVDGVVVAGVSSVDESMITGESMPVTKHEGDTVTGATINTTGAFRYRVTRVGSDTVLAQIIDLVRTAQTSKAPIQRLADKISGFFVPGVIIVAIWTFAIWWLIGPAPRGVHGLVSAVAVLVIACPCALGIATPLSVTISTGKAARFGVLFRSAEALQNTRRIDTVVMDKTGTITRGKPELTDVVMLDPADGPSGRHGDAKRQEKENHILRIVASAESLSEHPLAQAIMEAAKQRNLDIGQPSSFQATAGSGLSAQVEGRRILVGNEAFITGSGVIFTASEVLDRLADEGKTPVVVAVDGAAVAVLAVADMVKPDSAKAIAELKQRGLNIVMLTGDNQTTSKAVGGQVGVDRVIAGVRPEHKAERIVDLRNEGRMVAMVGDGINDAPALAAADIGFAIGTGTDVAIESADVTLVSGSLMGVVSSVDLSRAAMRNISQNLGFAFGYNALGIPVAAGALYPIWHVMLNPMIAGAAMAFSSLSVVLNANRLRAFDPNAVKPRRVRFKRHERHVELDAQSPQEGDPSPAESLPAEPDSVQTTQARSVSSVGASSDAPAKYGQSTKGTTMDMDMNNGNKVKDPVCGMTIDPESAAGSQEHNGRTYYFCSAGCAENFAKDPAKYAD</sequence>
<evidence type="ECO:0000256" key="9">
    <source>
        <dbReference type="ARBA" id="ARBA00022967"/>
    </source>
</evidence>
<dbReference type="SFLD" id="SFLDG00002">
    <property type="entry name" value="C1.7:_P-type_atpase_like"/>
    <property type="match status" value="1"/>
</dbReference>
<evidence type="ECO:0000256" key="14">
    <source>
        <dbReference type="SAM" id="MobiDB-lite"/>
    </source>
</evidence>
<dbReference type="FunFam" id="2.70.150.10:FF:000020">
    <property type="entry name" value="Copper-exporting P-type ATPase A"/>
    <property type="match status" value="1"/>
</dbReference>
<feature type="domain" description="TRASH" evidence="15">
    <location>
        <begin position="787"/>
        <end position="825"/>
    </location>
</feature>
<dbReference type="InterPro" id="IPR023214">
    <property type="entry name" value="HAD_sf"/>
</dbReference>
<dbReference type="GO" id="GO:0005524">
    <property type="term" value="F:ATP binding"/>
    <property type="evidence" value="ECO:0007669"/>
    <property type="project" value="UniProtKB-UniRule"/>
</dbReference>
<reference evidence="16 17" key="1">
    <citation type="submission" date="2014-03" db="EMBL/GenBank/DDBJ databases">
        <title>Genomics of Bifidobacteria.</title>
        <authorList>
            <person name="Ventura M."/>
            <person name="Milani C."/>
            <person name="Lugli G.A."/>
        </authorList>
    </citation>
    <scope>NUCLEOTIDE SEQUENCE [LARGE SCALE GENOMIC DNA]</scope>
    <source>
        <strain evidence="16 17">DSM 22767</strain>
    </source>
</reference>